<evidence type="ECO:0000259" key="2">
    <source>
        <dbReference type="Pfam" id="PF04892"/>
    </source>
</evidence>
<dbReference type="Proteomes" id="UP001230807">
    <property type="component" value="Unassembled WGS sequence"/>
</dbReference>
<feature type="transmembrane region" description="Helical" evidence="1">
    <location>
        <begin position="138"/>
        <end position="156"/>
    </location>
</feature>
<proteinExistence type="predicted"/>
<reference evidence="3 4" key="1">
    <citation type="submission" date="2023-06" db="EMBL/GenBank/DDBJ databases">
        <title>Influencing factors and mechanism of Cr(VI) reduction by facultative anaerobic Exiguobacterium sp. PY14.</title>
        <authorList>
            <person name="Zou L."/>
        </authorList>
    </citation>
    <scope>NUCLEOTIDE SEQUENCE [LARGE SCALE GENOMIC DNA]</scope>
    <source>
        <strain evidence="3 4">PY14</strain>
    </source>
</reference>
<organism evidence="3 4">
    <name type="scientific">Exiguobacterium mexicanum</name>
    <dbReference type="NCBI Taxonomy" id="340146"/>
    <lineage>
        <taxon>Bacteria</taxon>
        <taxon>Bacillati</taxon>
        <taxon>Bacillota</taxon>
        <taxon>Bacilli</taxon>
        <taxon>Bacillales</taxon>
        <taxon>Bacillales Family XII. Incertae Sedis</taxon>
        <taxon>Exiguobacterium</taxon>
    </lineage>
</organism>
<dbReference type="PIRSF" id="PIRSF019083">
    <property type="entry name" value="UCP019083_VanZ"/>
    <property type="match status" value="1"/>
</dbReference>
<accession>A0ABT7MJG3</accession>
<dbReference type="EMBL" id="JASWER010000001">
    <property type="protein sequence ID" value="MDL5375530.1"/>
    <property type="molecule type" value="Genomic_DNA"/>
</dbReference>
<comment type="caution">
    <text evidence="3">The sequence shown here is derived from an EMBL/GenBank/DDBJ whole genome shotgun (WGS) entry which is preliminary data.</text>
</comment>
<dbReference type="NCBIfam" id="NF037970">
    <property type="entry name" value="vanZ_1"/>
    <property type="match status" value="1"/>
</dbReference>
<dbReference type="Pfam" id="PF04892">
    <property type="entry name" value="VanZ"/>
    <property type="match status" value="1"/>
</dbReference>
<feature type="domain" description="VanZ-like" evidence="2">
    <location>
        <begin position="9"/>
        <end position="150"/>
    </location>
</feature>
<keyword evidence="1" id="KW-0812">Transmembrane</keyword>
<feature type="transmembrane region" description="Helical" evidence="1">
    <location>
        <begin position="7"/>
        <end position="26"/>
    </location>
</feature>
<dbReference type="RefSeq" id="WP_286038135.1">
    <property type="nucleotide sequence ID" value="NZ_CP183077.1"/>
</dbReference>
<feature type="transmembrane region" description="Helical" evidence="1">
    <location>
        <begin position="102"/>
        <end position="118"/>
    </location>
</feature>
<dbReference type="InterPro" id="IPR016747">
    <property type="entry name" value="Phosphotransbutyrylase"/>
</dbReference>
<evidence type="ECO:0000256" key="1">
    <source>
        <dbReference type="SAM" id="Phobius"/>
    </source>
</evidence>
<protein>
    <submittedName>
        <fullName evidence="3">VanZ family protein</fullName>
    </submittedName>
</protein>
<sequence length="173" mass="19227">MYILKNEFIWIGLILIGLFFSSAIPYSDQSIVSPLERINWTWAEPVLSTVDFEYAGGPVSLEAKGSVGLIEFLIRKAAHFTVFFALGALLVKAASRTRLHPGLTLLFAWALANTVAIFDEFHQSLTPERTPLIQDVLLDSFGAACGILLIGGFLLFKQGRHKRSRSGFVTPRW</sequence>
<evidence type="ECO:0000313" key="4">
    <source>
        <dbReference type="Proteomes" id="UP001230807"/>
    </source>
</evidence>
<keyword evidence="1" id="KW-1133">Transmembrane helix</keyword>
<dbReference type="InterPro" id="IPR006976">
    <property type="entry name" value="VanZ-like"/>
</dbReference>
<gene>
    <name evidence="3" type="ORF">QR695_00775</name>
</gene>
<name>A0ABT7MJG3_9BACL</name>
<evidence type="ECO:0000313" key="3">
    <source>
        <dbReference type="EMBL" id="MDL5375530.1"/>
    </source>
</evidence>
<keyword evidence="4" id="KW-1185">Reference proteome</keyword>
<keyword evidence="1" id="KW-0472">Membrane</keyword>
<feature type="transmembrane region" description="Helical" evidence="1">
    <location>
        <begin position="77"/>
        <end position="95"/>
    </location>
</feature>